<gene>
    <name evidence="3" type="ORF">RASY3_02610</name>
</gene>
<dbReference type="NCBIfam" id="NF040521">
    <property type="entry name" value="C45_proenzyme"/>
    <property type="match status" value="1"/>
</dbReference>
<proteinExistence type="predicted"/>
<dbReference type="AlphaFoldDB" id="A0A011UJ40"/>
<dbReference type="InterPro" id="IPR047794">
    <property type="entry name" value="C45_proenzyme-like"/>
</dbReference>
<dbReference type="InterPro" id="IPR052193">
    <property type="entry name" value="Peptidase_C59"/>
</dbReference>
<dbReference type="RefSeq" id="WP_037284881.1">
    <property type="nucleotide sequence ID" value="NZ_JEOB01000001.1"/>
</dbReference>
<dbReference type="Proteomes" id="UP000021369">
    <property type="component" value="Unassembled WGS sequence"/>
</dbReference>
<keyword evidence="3" id="KW-0378">Hydrolase</keyword>
<dbReference type="InterPro" id="IPR005079">
    <property type="entry name" value="Peptidase_C45_hydrolase"/>
</dbReference>
<organism evidence="3 4">
    <name type="scientific">Ruminococcus albus SY3</name>
    <dbReference type="NCBI Taxonomy" id="1341156"/>
    <lineage>
        <taxon>Bacteria</taxon>
        <taxon>Bacillati</taxon>
        <taxon>Bacillota</taxon>
        <taxon>Clostridia</taxon>
        <taxon>Eubacteriales</taxon>
        <taxon>Oscillospiraceae</taxon>
        <taxon>Ruminococcus</taxon>
    </lineage>
</organism>
<dbReference type="EMBL" id="JEOB01000001">
    <property type="protein sequence ID" value="EXM40689.1"/>
    <property type="molecule type" value="Genomic_DNA"/>
</dbReference>
<dbReference type="InterPro" id="IPR029055">
    <property type="entry name" value="Ntn_hydrolases_N"/>
</dbReference>
<evidence type="ECO:0000313" key="4">
    <source>
        <dbReference type="Proteomes" id="UP000021369"/>
    </source>
</evidence>
<dbReference type="GO" id="GO:0016787">
    <property type="term" value="F:hydrolase activity"/>
    <property type="evidence" value="ECO:0007669"/>
    <property type="project" value="UniProtKB-KW"/>
</dbReference>
<name>A0A011UJ40_RUMAL</name>
<dbReference type="Gene3D" id="3.60.60.10">
    <property type="entry name" value="Penicillin V Acylase, Chain A"/>
    <property type="match status" value="1"/>
</dbReference>
<feature type="region of interest" description="Disordered" evidence="1">
    <location>
        <begin position="20"/>
        <end position="40"/>
    </location>
</feature>
<evidence type="ECO:0000259" key="2">
    <source>
        <dbReference type="Pfam" id="PF03417"/>
    </source>
</evidence>
<dbReference type="PROSITE" id="PS51257">
    <property type="entry name" value="PROKAR_LIPOPROTEIN"/>
    <property type="match status" value="1"/>
</dbReference>
<feature type="domain" description="Peptidase C45 hydrolase" evidence="2">
    <location>
        <begin position="116"/>
        <end position="346"/>
    </location>
</feature>
<evidence type="ECO:0000313" key="3">
    <source>
        <dbReference type="EMBL" id="EXM40689.1"/>
    </source>
</evidence>
<dbReference type="OrthoDB" id="8617387at2"/>
<reference evidence="3 4" key="1">
    <citation type="submission" date="2013-06" db="EMBL/GenBank/DDBJ databases">
        <title>Rumen cellulosomics: divergent fiber-degrading strategies revealed by comparative genome-wide analysis of six Ruminococcal strains.</title>
        <authorList>
            <person name="Dassa B."/>
            <person name="Borovok I."/>
            <person name="Lamed R."/>
            <person name="Flint H."/>
            <person name="Yeoman C.J."/>
            <person name="White B."/>
            <person name="Bayer E.A."/>
        </authorList>
    </citation>
    <scope>NUCLEOTIDE SEQUENCE [LARGE SCALE GENOMIC DNA]</scope>
    <source>
        <strain evidence="3 4">SY3</strain>
    </source>
</reference>
<accession>A0A011UJ40</accession>
<protein>
    <submittedName>
        <fullName evidence="3">Choloylglycine hydrolase</fullName>
    </submittedName>
</protein>
<evidence type="ECO:0000256" key="1">
    <source>
        <dbReference type="SAM" id="MobiDB-lite"/>
    </source>
</evidence>
<sequence length="363" mass="39606">MRKEIITAVVCTLMLTACGNSPESGNSSSVTTDIQTDSSEAETVKIEETVSGDITELESGLSYAEFDGDYRFDKFLAEGGAESDTGVIAFLGKNMLGDITGGLGGDNFGCSAFSVKDENGYYFGRNFDWYNCNALVVVTHPENGYSSICTTNTNFIGIDGLLSSKSLVTAAIYAPLDGMNEKGLCVSVNMIEDNEAVDQNTDKPDITTTTAVRLLLDKAATVDEATELLEQYDMHASKGMTVHFAVADNSGKCVAVEYLNDEMIVTETPVVTNFYFAQGEKNGKGTQQSHERYDILMQTISDTESFDSESVMSALESVSKHHYNDGETTEWSAVFDQKTGEAVYCHRENYDKKYTFSINGQEE</sequence>
<dbReference type="PANTHER" id="PTHR35527">
    <property type="entry name" value="CHOLOYLGLYCINE HYDROLASE"/>
    <property type="match status" value="1"/>
</dbReference>
<dbReference type="PATRIC" id="fig|1341156.4.peg.243"/>
<keyword evidence="4" id="KW-1185">Reference proteome</keyword>
<comment type="caution">
    <text evidence="3">The sequence shown here is derived from an EMBL/GenBank/DDBJ whole genome shotgun (WGS) entry which is preliminary data.</text>
</comment>
<feature type="compositionally biased region" description="Polar residues" evidence="1">
    <location>
        <begin position="20"/>
        <end position="38"/>
    </location>
</feature>
<dbReference type="PANTHER" id="PTHR35527:SF2">
    <property type="entry name" value="HYDROLASE"/>
    <property type="match status" value="1"/>
</dbReference>
<dbReference type="Pfam" id="PF03417">
    <property type="entry name" value="AAT"/>
    <property type="match status" value="1"/>
</dbReference>
<dbReference type="SUPFAM" id="SSF56235">
    <property type="entry name" value="N-terminal nucleophile aminohydrolases (Ntn hydrolases)"/>
    <property type="match status" value="1"/>
</dbReference>